<accession>A0ABW1YWZ1</accession>
<comment type="caution">
    <text evidence="3">The sequence shown here is derived from an EMBL/GenBank/DDBJ whole genome shotgun (WGS) entry which is preliminary data.</text>
</comment>
<protein>
    <submittedName>
        <fullName evidence="3">SGNH/GDSL hydrolase family protein</fullName>
    </submittedName>
</protein>
<gene>
    <name evidence="3" type="ORF">ACFQAU_08680</name>
</gene>
<organism evidence="3 4">
    <name type="scientific">Sulfitobacter profundi</name>
    <dbReference type="NCBI Taxonomy" id="2679961"/>
    <lineage>
        <taxon>Bacteria</taxon>
        <taxon>Pseudomonadati</taxon>
        <taxon>Pseudomonadota</taxon>
        <taxon>Alphaproteobacteria</taxon>
        <taxon>Rhodobacterales</taxon>
        <taxon>Roseobacteraceae</taxon>
        <taxon>Sulfitobacter</taxon>
    </lineage>
</organism>
<evidence type="ECO:0000313" key="4">
    <source>
        <dbReference type="Proteomes" id="UP001596403"/>
    </source>
</evidence>
<feature type="region of interest" description="Disordered" evidence="1">
    <location>
        <begin position="206"/>
        <end position="235"/>
    </location>
</feature>
<evidence type="ECO:0000259" key="2">
    <source>
        <dbReference type="Pfam" id="PF13472"/>
    </source>
</evidence>
<keyword evidence="3" id="KW-0378">Hydrolase</keyword>
<feature type="domain" description="SGNH hydrolase-type esterase" evidence="2">
    <location>
        <begin position="30"/>
        <end position="191"/>
    </location>
</feature>
<dbReference type="InterPro" id="IPR013830">
    <property type="entry name" value="SGNH_hydro"/>
</dbReference>
<dbReference type="SUPFAM" id="SSF52266">
    <property type="entry name" value="SGNH hydrolase"/>
    <property type="match status" value="1"/>
</dbReference>
<dbReference type="RefSeq" id="WP_386281708.1">
    <property type="nucleotide sequence ID" value="NZ_JBHSWA010000001.1"/>
</dbReference>
<proteinExistence type="predicted"/>
<sequence length="235" mass="24195">MREILAVLLIVTGLSACTDTAPRGGGDILVLGDSIMAWNGGRSIPDVIANQTGRSVTSRAVPGAQFDNGSTIASAVGFDIQQQFPGGRWNWVVVNGGANDLSADCGCGACGASVNALIAPDGQSGSIPAFLQRLRAQTGAQVMWMGYYAGSGTGSFAGCRDDLVEIESRIATFAAGRPGIHFVDSEDVIDRGTAVYSPGTTCIPPPVALPGSVPTSPKKSPRARTVHKNPQTAYS</sequence>
<dbReference type="GO" id="GO:0016787">
    <property type="term" value="F:hydrolase activity"/>
    <property type="evidence" value="ECO:0007669"/>
    <property type="project" value="UniProtKB-KW"/>
</dbReference>
<dbReference type="InterPro" id="IPR036514">
    <property type="entry name" value="SGNH_hydro_sf"/>
</dbReference>
<dbReference type="Proteomes" id="UP001596403">
    <property type="component" value="Unassembled WGS sequence"/>
</dbReference>
<name>A0ABW1YWZ1_9RHOB</name>
<reference evidence="4" key="1">
    <citation type="journal article" date="2019" name="Int. J. Syst. Evol. Microbiol.">
        <title>The Global Catalogue of Microorganisms (GCM) 10K type strain sequencing project: providing services to taxonomists for standard genome sequencing and annotation.</title>
        <authorList>
            <consortium name="The Broad Institute Genomics Platform"/>
            <consortium name="The Broad Institute Genome Sequencing Center for Infectious Disease"/>
            <person name="Wu L."/>
            <person name="Ma J."/>
        </authorList>
    </citation>
    <scope>NUCLEOTIDE SEQUENCE [LARGE SCALE GENOMIC DNA]</scope>
    <source>
        <strain evidence="4">NBRC 111368</strain>
    </source>
</reference>
<dbReference type="CDD" id="cd00229">
    <property type="entry name" value="SGNH_hydrolase"/>
    <property type="match status" value="1"/>
</dbReference>
<evidence type="ECO:0000313" key="3">
    <source>
        <dbReference type="EMBL" id="MFC6641776.1"/>
    </source>
</evidence>
<dbReference type="EMBL" id="JBHSWA010000001">
    <property type="protein sequence ID" value="MFC6641776.1"/>
    <property type="molecule type" value="Genomic_DNA"/>
</dbReference>
<evidence type="ECO:0000256" key="1">
    <source>
        <dbReference type="SAM" id="MobiDB-lite"/>
    </source>
</evidence>
<dbReference type="Pfam" id="PF13472">
    <property type="entry name" value="Lipase_GDSL_2"/>
    <property type="match status" value="1"/>
</dbReference>
<keyword evidence="4" id="KW-1185">Reference proteome</keyword>
<dbReference type="PROSITE" id="PS51257">
    <property type="entry name" value="PROKAR_LIPOPROTEIN"/>
    <property type="match status" value="1"/>
</dbReference>
<dbReference type="Gene3D" id="3.40.50.1110">
    <property type="entry name" value="SGNH hydrolase"/>
    <property type="match status" value="1"/>
</dbReference>